<gene>
    <name evidence="1" type="ORF">BN59_00734</name>
</gene>
<evidence type="ECO:0000313" key="2">
    <source>
        <dbReference type="Proteomes" id="UP000044071"/>
    </source>
</evidence>
<name>A0A078KQ23_9GAMM</name>
<reference evidence="1 2" key="1">
    <citation type="submission" date="2014-06" db="EMBL/GenBank/DDBJ databases">
        <authorList>
            <person name="Urmite Genomes Urmite Genomes"/>
        </authorList>
    </citation>
    <scope>NUCLEOTIDE SEQUENCE [LARGE SCALE GENOMIC DNA]</scope>
</reference>
<dbReference type="AlphaFoldDB" id="A0A078KQ23"/>
<proteinExistence type="predicted"/>
<dbReference type="Proteomes" id="UP000044071">
    <property type="component" value="Unassembled WGS sequence"/>
</dbReference>
<dbReference type="STRING" id="1034943.BN59_00734"/>
<accession>A0A078KQ23</accession>
<evidence type="ECO:0000313" key="1">
    <source>
        <dbReference type="EMBL" id="CDZ76465.1"/>
    </source>
</evidence>
<protein>
    <submittedName>
        <fullName evidence="1">Uncharacterized protein</fullName>
    </submittedName>
</protein>
<keyword evidence="2" id="KW-1185">Reference proteome</keyword>
<organism evidence="1 2">
    <name type="scientific">Legionella massiliensis</name>
    <dbReference type="NCBI Taxonomy" id="1034943"/>
    <lineage>
        <taxon>Bacteria</taxon>
        <taxon>Pseudomonadati</taxon>
        <taxon>Pseudomonadota</taxon>
        <taxon>Gammaproteobacteria</taxon>
        <taxon>Legionellales</taxon>
        <taxon>Legionellaceae</taxon>
        <taxon>Legionella</taxon>
    </lineage>
</organism>
<sequence>MLIGLFTPKAIDDLRLLQISYPNERVGNFSGGEFLCKKEGALVTELDGTAPIRLTFLDHLGGGVLGGNDGSLTAEAFAESLIAQLNLVKQHHGQMITDGIKDLDLLGCQGAKPWTDADGVIHDSIAEIVAKKLNDAGYGHITVHAFSPEFIADPEITPTRLRSTGMPGQPFEFYGFTDEGIKACDDASDELWRAQADYHQFYNSYYRAWDDYNRLAAMPYLNQADAVLYKQADDWLSVFPARNAVRRAEVDRLAYEADQIFIQNRRPQGGTIGRMDVRQALADPRNVFKSVNEKWRKMMRQEYLLTIHSG</sequence>
<dbReference type="EMBL" id="CCSB01000001">
    <property type="protein sequence ID" value="CDZ76465.1"/>
    <property type="molecule type" value="Genomic_DNA"/>
</dbReference>
<dbReference type="RefSeq" id="WP_043872994.1">
    <property type="nucleotide sequence ID" value="NZ_CCVW01000001.1"/>
</dbReference>